<dbReference type="PRINTS" id="PR00069">
    <property type="entry name" value="ALDKETRDTASE"/>
</dbReference>
<protein>
    <submittedName>
        <fullName evidence="3">Predicted oxidoreductase</fullName>
    </submittedName>
</protein>
<dbReference type="STRING" id="1505725.GA0061074_10437"/>
<dbReference type="OrthoDB" id="9773828at2"/>
<gene>
    <name evidence="3" type="ORF">GA0061074_10437</name>
</gene>
<keyword evidence="4" id="KW-1185">Reference proteome</keyword>
<dbReference type="EMBL" id="FMAO01000004">
    <property type="protein sequence ID" value="SCB90279.1"/>
    <property type="molecule type" value="Genomic_DNA"/>
</dbReference>
<evidence type="ECO:0000256" key="1">
    <source>
        <dbReference type="ARBA" id="ARBA00023002"/>
    </source>
</evidence>
<evidence type="ECO:0000259" key="2">
    <source>
        <dbReference type="Pfam" id="PF00248"/>
    </source>
</evidence>
<dbReference type="InterPro" id="IPR050523">
    <property type="entry name" value="AKR_Detox_Biosynth"/>
</dbReference>
<dbReference type="Pfam" id="PF00248">
    <property type="entry name" value="Aldo_ket_red"/>
    <property type="match status" value="1"/>
</dbReference>
<organism evidence="3 4">
    <name type="scientific">Weissella bombi</name>
    <dbReference type="NCBI Taxonomy" id="1505725"/>
    <lineage>
        <taxon>Bacteria</taxon>
        <taxon>Bacillati</taxon>
        <taxon>Bacillota</taxon>
        <taxon>Bacilli</taxon>
        <taxon>Lactobacillales</taxon>
        <taxon>Lactobacillaceae</taxon>
        <taxon>Weissella</taxon>
    </lineage>
</organism>
<dbReference type="InterPro" id="IPR020471">
    <property type="entry name" value="AKR"/>
</dbReference>
<dbReference type="InterPro" id="IPR036812">
    <property type="entry name" value="NAD(P)_OxRdtase_dom_sf"/>
</dbReference>
<accession>A0A1C4A6J3</accession>
<dbReference type="SUPFAM" id="SSF51430">
    <property type="entry name" value="NAD(P)-linked oxidoreductase"/>
    <property type="match status" value="1"/>
</dbReference>
<sequence>MTLEFANKLGLGTNKVGGHNLFDNLDEQDGYDLVRAALDAGINVIDTAFIYGVGRSEEIIGDVIQDYDRSKIIIATKGAQNPDKDLEPDNSPEFLVKTVEDSLKRLKTDYIDIFFIHFPDDDSDKLAAVEALDELKQAGKIRAIGVSNFSFDQLKEANATGKVDFDEDYYSLAHRDEEVERFAYLDENNIKFVPYFPLESGLLTGRYGADDREKFDRLDDAKFDQIIKGLDVVKEIAATHDASMTHVVLAWYMSHPSIGLVIPGARNAEQAKDLAKSLDVKLSDEEFKAIDEAFKA</sequence>
<evidence type="ECO:0000313" key="3">
    <source>
        <dbReference type="EMBL" id="SCB90279.1"/>
    </source>
</evidence>
<reference evidence="4" key="1">
    <citation type="submission" date="2016-08" db="EMBL/GenBank/DDBJ databases">
        <authorList>
            <person name="Varghese N."/>
            <person name="Submissions Spin"/>
        </authorList>
    </citation>
    <scope>NUCLEOTIDE SEQUENCE [LARGE SCALE GENOMIC DNA]</scope>
    <source>
        <strain evidence="4">R-53094</strain>
    </source>
</reference>
<dbReference type="PROSITE" id="PS00062">
    <property type="entry name" value="ALDOKETO_REDUCTASE_2"/>
    <property type="match status" value="1"/>
</dbReference>
<keyword evidence="1" id="KW-0560">Oxidoreductase</keyword>
<name>A0A1C4A6J3_9LACO</name>
<dbReference type="InterPro" id="IPR018170">
    <property type="entry name" value="Aldo/ket_reductase_CS"/>
</dbReference>
<dbReference type="PANTHER" id="PTHR43364">
    <property type="entry name" value="NADH-SPECIFIC METHYLGLYOXAL REDUCTASE-RELATED"/>
    <property type="match status" value="1"/>
</dbReference>
<feature type="domain" description="NADP-dependent oxidoreductase" evidence="2">
    <location>
        <begin position="8"/>
        <end position="293"/>
    </location>
</feature>
<dbReference type="InterPro" id="IPR023210">
    <property type="entry name" value="NADP_OxRdtase_dom"/>
</dbReference>
<dbReference type="PANTHER" id="PTHR43364:SF4">
    <property type="entry name" value="NAD(P)-LINKED OXIDOREDUCTASE SUPERFAMILY PROTEIN"/>
    <property type="match status" value="1"/>
</dbReference>
<evidence type="ECO:0000313" key="4">
    <source>
        <dbReference type="Proteomes" id="UP000199268"/>
    </source>
</evidence>
<proteinExistence type="predicted"/>
<dbReference type="Proteomes" id="UP000199268">
    <property type="component" value="Unassembled WGS sequence"/>
</dbReference>
<dbReference type="RefSeq" id="WP_092462090.1">
    <property type="nucleotide sequence ID" value="NZ_BJEE01000001.1"/>
</dbReference>
<dbReference type="GO" id="GO:0005829">
    <property type="term" value="C:cytosol"/>
    <property type="evidence" value="ECO:0007669"/>
    <property type="project" value="TreeGrafter"/>
</dbReference>
<dbReference type="AlphaFoldDB" id="A0A1C4A6J3"/>
<dbReference type="GO" id="GO:0016491">
    <property type="term" value="F:oxidoreductase activity"/>
    <property type="evidence" value="ECO:0007669"/>
    <property type="project" value="UniProtKB-KW"/>
</dbReference>
<dbReference type="Gene3D" id="3.20.20.100">
    <property type="entry name" value="NADP-dependent oxidoreductase domain"/>
    <property type="match status" value="1"/>
</dbReference>